<dbReference type="Proteomes" id="UP001139648">
    <property type="component" value="Unassembled WGS sequence"/>
</dbReference>
<dbReference type="AlphaFoldDB" id="A0A9X2JZR2"/>
<protein>
    <submittedName>
        <fullName evidence="2">Uncharacterized protein</fullName>
    </submittedName>
</protein>
<dbReference type="EMBL" id="JAMZEB010000002">
    <property type="protein sequence ID" value="MCP2355552.1"/>
    <property type="molecule type" value="Genomic_DNA"/>
</dbReference>
<gene>
    <name evidence="2" type="ORF">HD597_002572</name>
</gene>
<comment type="caution">
    <text evidence="2">The sequence shown here is derived from an EMBL/GenBank/DDBJ whole genome shotgun (WGS) entry which is preliminary data.</text>
</comment>
<organism evidence="2 3">
    <name type="scientific">Nonomuraea thailandensis</name>
    <dbReference type="NCBI Taxonomy" id="1188745"/>
    <lineage>
        <taxon>Bacteria</taxon>
        <taxon>Bacillati</taxon>
        <taxon>Actinomycetota</taxon>
        <taxon>Actinomycetes</taxon>
        <taxon>Streptosporangiales</taxon>
        <taxon>Streptosporangiaceae</taxon>
        <taxon>Nonomuraea</taxon>
    </lineage>
</organism>
<reference evidence="2" key="1">
    <citation type="submission" date="2022-06" db="EMBL/GenBank/DDBJ databases">
        <title>Sequencing the genomes of 1000 actinobacteria strains.</title>
        <authorList>
            <person name="Klenk H.-P."/>
        </authorList>
    </citation>
    <scope>NUCLEOTIDE SEQUENCE</scope>
    <source>
        <strain evidence="2">DSM 46694</strain>
    </source>
</reference>
<feature type="compositionally biased region" description="Polar residues" evidence="1">
    <location>
        <begin position="70"/>
        <end position="79"/>
    </location>
</feature>
<proteinExistence type="predicted"/>
<feature type="region of interest" description="Disordered" evidence="1">
    <location>
        <begin position="47"/>
        <end position="112"/>
    </location>
</feature>
<keyword evidence="3" id="KW-1185">Reference proteome</keyword>
<name>A0A9X2JZR2_9ACTN</name>
<sequence length="112" mass="12235">MSRENVRVRRTRTPQQPGDLVPALLGGMFLRSITWWLGTGRQIPAREIATRPDGRQRGGGRLLRLPPHETTASPVSQVSAGMCREGQAGPGSPERSRQPRPISRTSAGSTIR</sequence>
<evidence type="ECO:0000313" key="3">
    <source>
        <dbReference type="Proteomes" id="UP001139648"/>
    </source>
</evidence>
<evidence type="ECO:0000313" key="2">
    <source>
        <dbReference type="EMBL" id="MCP2355552.1"/>
    </source>
</evidence>
<evidence type="ECO:0000256" key="1">
    <source>
        <dbReference type="SAM" id="MobiDB-lite"/>
    </source>
</evidence>
<dbReference type="RefSeq" id="WP_253742216.1">
    <property type="nucleotide sequence ID" value="NZ_BAABKA010000036.1"/>
</dbReference>
<accession>A0A9X2JZR2</accession>
<feature type="compositionally biased region" description="Polar residues" evidence="1">
    <location>
        <begin position="103"/>
        <end position="112"/>
    </location>
</feature>